<dbReference type="CDD" id="cd00754">
    <property type="entry name" value="Ubl_MoaD"/>
    <property type="match status" value="1"/>
</dbReference>
<sequence length="77" mass="8256">MNTLLFFAGLKEAIGTDEVRLAAAGMTLGEVKEKVRSEYSLDQVNNCMMAVNEEFAPEDTTITEGDTIAFIPPVSGG</sequence>
<evidence type="ECO:0000256" key="2">
    <source>
        <dbReference type="ARBA" id="ARBA00024200"/>
    </source>
</evidence>
<dbReference type="PANTHER" id="PTHR33359">
    <property type="entry name" value="MOLYBDOPTERIN SYNTHASE SULFUR CARRIER SUBUNIT"/>
    <property type="match status" value="1"/>
</dbReference>
<dbReference type="SUPFAM" id="SSF54285">
    <property type="entry name" value="MoaD/ThiS"/>
    <property type="match status" value="1"/>
</dbReference>
<dbReference type="STRING" id="240303.SAMN05421677_12179"/>
<comment type="similarity">
    <text evidence="2">Belongs to the MoaD family.</text>
</comment>
<gene>
    <name evidence="4" type="ORF">SAMN05421677_12179</name>
</gene>
<evidence type="ECO:0000256" key="1">
    <source>
        <dbReference type="ARBA" id="ARBA00022741"/>
    </source>
</evidence>
<dbReference type="NCBIfam" id="TIGR01682">
    <property type="entry name" value="moaD"/>
    <property type="match status" value="1"/>
</dbReference>
<name>A0A1H0TJV2_HALAD</name>
<dbReference type="OrthoDB" id="9801945at2"/>
<proteinExistence type="inferred from homology"/>
<dbReference type="Gene3D" id="3.10.20.30">
    <property type="match status" value="1"/>
</dbReference>
<evidence type="ECO:0000256" key="3">
    <source>
        <dbReference type="ARBA" id="ARBA00024247"/>
    </source>
</evidence>
<dbReference type="PANTHER" id="PTHR33359:SF1">
    <property type="entry name" value="MOLYBDOPTERIN SYNTHASE SULFUR CARRIER SUBUNIT"/>
    <property type="match status" value="1"/>
</dbReference>
<dbReference type="EMBL" id="FNIZ01000021">
    <property type="protein sequence ID" value="SDP54095.1"/>
    <property type="molecule type" value="Genomic_DNA"/>
</dbReference>
<dbReference type="InterPro" id="IPR003749">
    <property type="entry name" value="ThiS/MoaD-like"/>
</dbReference>
<organism evidence="4 5">
    <name type="scientific">Halobacillus aidingensis</name>
    <dbReference type="NCBI Taxonomy" id="240303"/>
    <lineage>
        <taxon>Bacteria</taxon>
        <taxon>Bacillati</taxon>
        <taxon>Bacillota</taxon>
        <taxon>Bacilli</taxon>
        <taxon>Bacillales</taxon>
        <taxon>Bacillaceae</taxon>
        <taxon>Halobacillus</taxon>
    </lineage>
</organism>
<keyword evidence="5" id="KW-1185">Reference proteome</keyword>
<dbReference type="InterPro" id="IPR012675">
    <property type="entry name" value="Beta-grasp_dom_sf"/>
</dbReference>
<dbReference type="InterPro" id="IPR016155">
    <property type="entry name" value="Mopterin_synth/thiamin_S_b"/>
</dbReference>
<dbReference type="GO" id="GO:0006777">
    <property type="term" value="P:Mo-molybdopterin cofactor biosynthetic process"/>
    <property type="evidence" value="ECO:0007669"/>
    <property type="project" value="InterPro"/>
</dbReference>
<dbReference type="Proteomes" id="UP000198860">
    <property type="component" value="Unassembled WGS sequence"/>
</dbReference>
<evidence type="ECO:0000313" key="4">
    <source>
        <dbReference type="EMBL" id="SDP54095.1"/>
    </source>
</evidence>
<dbReference type="GO" id="GO:1990133">
    <property type="term" value="C:molybdopterin adenylyltransferase complex"/>
    <property type="evidence" value="ECO:0007669"/>
    <property type="project" value="TreeGrafter"/>
</dbReference>
<dbReference type="Pfam" id="PF02597">
    <property type="entry name" value="ThiS"/>
    <property type="match status" value="1"/>
</dbReference>
<keyword evidence="1" id="KW-0547">Nucleotide-binding</keyword>
<dbReference type="UniPathway" id="UPA00344"/>
<accession>A0A1H0TJV2</accession>
<evidence type="ECO:0000313" key="5">
    <source>
        <dbReference type="Proteomes" id="UP000198860"/>
    </source>
</evidence>
<dbReference type="GO" id="GO:0000166">
    <property type="term" value="F:nucleotide binding"/>
    <property type="evidence" value="ECO:0007669"/>
    <property type="project" value="UniProtKB-KW"/>
</dbReference>
<reference evidence="5" key="1">
    <citation type="submission" date="2016-10" db="EMBL/GenBank/DDBJ databases">
        <authorList>
            <person name="Varghese N."/>
            <person name="Submissions S."/>
        </authorList>
    </citation>
    <scope>NUCLEOTIDE SEQUENCE [LARGE SCALE GENOMIC DNA]</scope>
    <source>
        <strain evidence="5">CGMCC 1.3703</strain>
    </source>
</reference>
<dbReference type="RefSeq" id="WP_089654271.1">
    <property type="nucleotide sequence ID" value="NZ_FNIZ01000021.1"/>
</dbReference>
<dbReference type="InterPro" id="IPR044672">
    <property type="entry name" value="MOCS2A"/>
</dbReference>
<protein>
    <recommendedName>
        <fullName evidence="3">Molybdopterin synthase sulfur carrier subunit</fullName>
    </recommendedName>
</protein>
<dbReference type="AlphaFoldDB" id="A0A1H0TJV2"/>